<name>A0A813EGL0_POLGL</name>
<feature type="transmembrane region" description="Helical" evidence="2">
    <location>
        <begin position="56"/>
        <end position="75"/>
    </location>
</feature>
<dbReference type="SMART" id="SM00184">
    <property type="entry name" value="RING"/>
    <property type="match status" value="1"/>
</dbReference>
<feature type="domain" description="RING-type" evidence="3">
    <location>
        <begin position="208"/>
        <end position="261"/>
    </location>
</feature>
<evidence type="ECO:0000313" key="4">
    <source>
        <dbReference type="EMBL" id="CAE8599800.1"/>
    </source>
</evidence>
<keyword evidence="5" id="KW-1185">Reference proteome</keyword>
<sequence>MIQRFLCLKTREWVAHVRHKFRLYLLLAVFSLSIGELFYVTRFYMPLAKLWPGREMLFMVGAAASILAALFRLGQVGLQLSTKVNDRNTWASSTQLWGQSLTAAMASTQVLLSLFLAAIITPWCALLLLTSAALDFLLLLLQRPKGLLGPPQASASRHANMEEYERDNWQQRDGFHYGQAVEFKNFTWPSNETPALGKQTPDFEVSTCMVCLADFVAGDLLSSLPCGHSFHAACITGWQQHSRHSNNSNNNNSHNHSVCPLRCTTSQPVLTVSI</sequence>
<dbReference type="PANTHER" id="PTHR22765">
    <property type="entry name" value="RING FINGER AND PROTEASE ASSOCIATED DOMAIN-CONTAINING"/>
    <property type="match status" value="1"/>
</dbReference>
<dbReference type="Proteomes" id="UP000654075">
    <property type="component" value="Unassembled WGS sequence"/>
</dbReference>
<dbReference type="Gene3D" id="3.30.40.10">
    <property type="entry name" value="Zinc/RING finger domain, C3HC4 (zinc finger)"/>
    <property type="match status" value="1"/>
</dbReference>
<evidence type="ECO:0000259" key="3">
    <source>
        <dbReference type="PROSITE" id="PS50089"/>
    </source>
</evidence>
<dbReference type="AlphaFoldDB" id="A0A813EGL0"/>
<gene>
    <name evidence="4" type="ORF">PGLA1383_LOCUS18143</name>
</gene>
<dbReference type="InterPro" id="IPR051826">
    <property type="entry name" value="E3_ubiquitin-ligase_domain"/>
</dbReference>
<organism evidence="4 5">
    <name type="scientific">Polarella glacialis</name>
    <name type="common">Dinoflagellate</name>
    <dbReference type="NCBI Taxonomy" id="89957"/>
    <lineage>
        <taxon>Eukaryota</taxon>
        <taxon>Sar</taxon>
        <taxon>Alveolata</taxon>
        <taxon>Dinophyceae</taxon>
        <taxon>Suessiales</taxon>
        <taxon>Suessiaceae</taxon>
        <taxon>Polarella</taxon>
    </lineage>
</organism>
<dbReference type="GO" id="GO:0008270">
    <property type="term" value="F:zinc ion binding"/>
    <property type="evidence" value="ECO:0007669"/>
    <property type="project" value="UniProtKB-KW"/>
</dbReference>
<evidence type="ECO:0000256" key="2">
    <source>
        <dbReference type="SAM" id="Phobius"/>
    </source>
</evidence>
<keyword evidence="1" id="KW-0863">Zinc-finger</keyword>
<keyword evidence="2" id="KW-1133">Transmembrane helix</keyword>
<dbReference type="InterPro" id="IPR001841">
    <property type="entry name" value="Znf_RING"/>
</dbReference>
<dbReference type="GO" id="GO:0061630">
    <property type="term" value="F:ubiquitin protein ligase activity"/>
    <property type="evidence" value="ECO:0007669"/>
    <property type="project" value="TreeGrafter"/>
</dbReference>
<dbReference type="PROSITE" id="PS50089">
    <property type="entry name" value="ZF_RING_2"/>
    <property type="match status" value="1"/>
</dbReference>
<evidence type="ECO:0000256" key="1">
    <source>
        <dbReference type="PROSITE-ProRule" id="PRU00175"/>
    </source>
</evidence>
<dbReference type="EMBL" id="CAJNNV010011489">
    <property type="protein sequence ID" value="CAE8599800.1"/>
    <property type="molecule type" value="Genomic_DNA"/>
</dbReference>
<dbReference type="SUPFAM" id="SSF57850">
    <property type="entry name" value="RING/U-box"/>
    <property type="match status" value="1"/>
</dbReference>
<keyword evidence="2" id="KW-0472">Membrane</keyword>
<protein>
    <recommendedName>
        <fullName evidence="3">RING-type domain-containing protein</fullName>
    </recommendedName>
</protein>
<accession>A0A813EGL0</accession>
<dbReference type="Pfam" id="PF17123">
    <property type="entry name" value="zf-RING_11"/>
    <property type="match status" value="1"/>
</dbReference>
<proteinExistence type="predicted"/>
<comment type="caution">
    <text evidence="4">The sequence shown here is derived from an EMBL/GenBank/DDBJ whole genome shotgun (WGS) entry which is preliminary data.</text>
</comment>
<evidence type="ECO:0000313" key="5">
    <source>
        <dbReference type="Proteomes" id="UP000654075"/>
    </source>
</evidence>
<dbReference type="OrthoDB" id="290834at2759"/>
<dbReference type="InterPro" id="IPR013083">
    <property type="entry name" value="Znf_RING/FYVE/PHD"/>
</dbReference>
<dbReference type="GO" id="GO:0006511">
    <property type="term" value="P:ubiquitin-dependent protein catabolic process"/>
    <property type="evidence" value="ECO:0007669"/>
    <property type="project" value="TreeGrafter"/>
</dbReference>
<keyword evidence="1" id="KW-0862">Zinc</keyword>
<feature type="transmembrane region" description="Helical" evidence="2">
    <location>
        <begin position="21"/>
        <end position="44"/>
    </location>
</feature>
<reference evidence="4" key="1">
    <citation type="submission" date="2021-02" db="EMBL/GenBank/DDBJ databases">
        <authorList>
            <person name="Dougan E. K."/>
            <person name="Rhodes N."/>
            <person name="Thang M."/>
            <person name="Chan C."/>
        </authorList>
    </citation>
    <scope>NUCLEOTIDE SEQUENCE</scope>
</reference>
<keyword evidence="1" id="KW-0479">Metal-binding</keyword>
<keyword evidence="2" id="KW-0812">Transmembrane</keyword>